<reference evidence="1" key="1">
    <citation type="submission" date="2023-08" db="EMBL/GenBank/DDBJ databases">
        <authorList>
            <person name="Audoor S."/>
            <person name="Bilcke G."/>
        </authorList>
    </citation>
    <scope>NUCLEOTIDE SEQUENCE</scope>
</reference>
<evidence type="ECO:0000313" key="1">
    <source>
        <dbReference type="EMBL" id="CAJ1963071.1"/>
    </source>
</evidence>
<name>A0AAD2G541_9STRA</name>
<sequence length="135" mass="15146">MQQVTSKGYYLVAAHNENQARPMASCLQHGGCVATILNSVAHRAKSFGRDPTKLGRWAYVRIQGKKFAMLTSDNQVCEASDASRSRFSRDLVVVAAYQPNPPGTDKSTVWAQHRSFFRSQGRQREPREAFMVDLL</sequence>
<proteinExistence type="predicted"/>
<keyword evidence="2" id="KW-1185">Reference proteome</keyword>
<evidence type="ECO:0000313" key="2">
    <source>
        <dbReference type="Proteomes" id="UP001295423"/>
    </source>
</evidence>
<organism evidence="1 2">
    <name type="scientific">Cylindrotheca closterium</name>
    <dbReference type="NCBI Taxonomy" id="2856"/>
    <lineage>
        <taxon>Eukaryota</taxon>
        <taxon>Sar</taxon>
        <taxon>Stramenopiles</taxon>
        <taxon>Ochrophyta</taxon>
        <taxon>Bacillariophyta</taxon>
        <taxon>Bacillariophyceae</taxon>
        <taxon>Bacillariophycidae</taxon>
        <taxon>Bacillariales</taxon>
        <taxon>Bacillariaceae</taxon>
        <taxon>Cylindrotheca</taxon>
    </lineage>
</organism>
<protein>
    <submittedName>
        <fullName evidence="1">Uncharacterized protein</fullName>
    </submittedName>
</protein>
<accession>A0AAD2G541</accession>
<comment type="caution">
    <text evidence="1">The sequence shown here is derived from an EMBL/GenBank/DDBJ whole genome shotgun (WGS) entry which is preliminary data.</text>
</comment>
<dbReference type="AlphaFoldDB" id="A0AAD2G541"/>
<dbReference type="EMBL" id="CAKOGP040002128">
    <property type="protein sequence ID" value="CAJ1963071.1"/>
    <property type="molecule type" value="Genomic_DNA"/>
</dbReference>
<gene>
    <name evidence="1" type="ORF">CYCCA115_LOCUS19995</name>
</gene>
<dbReference type="Proteomes" id="UP001295423">
    <property type="component" value="Unassembled WGS sequence"/>
</dbReference>